<evidence type="ECO:0000256" key="10">
    <source>
        <dbReference type="ARBA" id="ARBA00023315"/>
    </source>
</evidence>
<evidence type="ECO:0000256" key="8">
    <source>
        <dbReference type="ARBA" id="ARBA00023098"/>
    </source>
</evidence>
<dbReference type="SMART" id="SM00825">
    <property type="entry name" value="PKS_KS"/>
    <property type="match status" value="1"/>
</dbReference>
<reference evidence="16" key="1">
    <citation type="journal article" date="2019" name="Int. J. Syst. Evol. Microbiol.">
        <title>The Global Catalogue of Microorganisms (GCM) 10K type strain sequencing project: providing services to taxonomists for standard genome sequencing and annotation.</title>
        <authorList>
            <consortium name="The Broad Institute Genomics Platform"/>
            <consortium name="The Broad Institute Genome Sequencing Center for Infectious Disease"/>
            <person name="Wu L."/>
            <person name="Ma J."/>
        </authorList>
    </citation>
    <scope>NUCLEOTIDE SEQUENCE [LARGE SCALE GENOMIC DNA]</scope>
    <source>
        <strain evidence="16">JCM 14370</strain>
    </source>
</reference>
<evidence type="ECO:0000256" key="5">
    <source>
        <dbReference type="ARBA" id="ARBA00022516"/>
    </source>
</evidence>
<dbReference type="InterPro" id="IPR018201">
    <property type="entry name" value="Ketoacyl_synth_AS"/>
</dbReference>
<dbReference type="NCBIfam" id="NF004970">
    <property type="entry name" value="PRK06333.1"/>
    <property type="match status" value="1"/>
</dbReference>
<proteinExistence type="inferred from homology"/>
<keyword evidence="7" id="KW-0276">Fatty acid metabolism</keyword>
<dbReference type="InterPro" id="IPR000794">
    <property type="entry name" value="Beta-ketoacyl_synthase"/>
</dbReference>
<evidence type="ECO:0000259" key="14">
    <source>
        <dbReference type="PROSITE" id="PS52004"/>
    </source>
</evidence>
<dbReference type="InterPro" id="IPR017568">
    <property type="entry name" value="3-oxoacyl-ACP_synth-2"/>
</dbReference>
<comment type="function">
    <text evidence="11">Involved in the type II fatty acid elongation cycle. Catalyzes the elongation of a wide range of acyl-ACP by the addition of two carbons from malonyl-ACP to an acyl acceptor. Can efficiently catalyze the conversion of palmitoleoyl-ACP (cis-hexadec-9-enoyl-ACP) to cis-vaccenoyl-ACP (cis-octadec-11-enoyl-ACP), an essential step in the thermal regulation of fatty acid composition.</text>
</comment>
<keyword evidence="8" id="KW-0443">Lipid metabolism</keyword>
<evidence type="ECO:0000313" key="16">
    <source>
        <dbReference type="Proteomes" id="UP000632222"/>
    </source>
</evidence>
<evidence type="ECO:0000256" key="7">
    <source>
        <dbReference type="ARBA" id="ARBA00022832"/>
    </source>
</evidence>
<dbReference type="NCBIfam" id="NF005589">
    <property type="entry name" value="PRK07314.1"/>
    <property type="match status" value="1"/>
</dbReference>
<evidence type="ECO:0000259" key="13">
    <source>
        <dbReference type="PROSITE" id="PS50042"/>
    </source>
</evidence>
<dbReference type="PROSITE" id="PS50042">
    <property type="entry name" value="CNMP_BINDING_3"/>
    <property type="match status" value="1"/>
</dbReference>
<comment type="catalytic activity">
    <reaction evidence="11">
        <text>(9Z)-hexadecenoyl-[ACP] + malonyl-[ACP] + H(+) = 3-oxo-(11Z)-octadecenoyl-[ACP] + holo-[ACP] + CO2</text>
        <dbReference type="Rhea" id="RHEA:55040"/>
        <dbReference type="Rhea" id="RHEA-COMP:9623"/>
        <dbReference type="Rhea" id="RHEA-COMP:9685"/>
        <dbReference type="Rhea" id="RHEA-COMP:10800"/>
        <dbReference type="Rhea" id="RHEA-COMP:14074"/>
        <dbReference type="ChEBI" id="CHEBI:15378"/>
        <dbReference type="ChEBI" id="CHEBI:16526"/>
        <dbReference type="ChEBI" id="CHEBI:64479"/>
        <dbReference type="ChEBI" id="CHEBI:78449"/>
        <dbReference type="ChEBI" id="CHEBI:83989"/>
        <dbReference type="ChEBI" id="CHEBI:138538"/>
        <dbReference type="EC" id="2.3.1.179"/>
    </reaction>
</comment>
<dbReference type="InterPro" id="IPR014030">
    <property type="entry name" value="Ketoacyl_synth_N"/>
</dbReference>
<dbReference type="PANTHER" id="PTHR11712">
    <property type="entry name" value="POLYKETIDE SYNTHASE-RELATED"/>
    <property type="match status" value="1"/>
</dbReference>
<keyword evidence="5 11" id="KW-0444">Lipid biosynthesis</keyword>
<dbReference type="PROSITE" id="PS00606">
    <property type="entry name" value="KS3_1"/>
    <property type="match status" value="1"/>
</dbReference>
<keyword evidence="6 11" id="KW-0808">Transferase</keyword>
<evidence type="ECO:0000256" key="9">
    <source>
        <dbReference type="ARBA" id="ARBA00023160"/>
    </source>
</evidence>
<dbReference type="InterPro" id="IPR000595">
    <property type="entry name" value="cNMP-bd_dom"/>
</dbReference>
<dbReference type="PANTHER" id="PTHR11712:SF336">
    <property type="entry name" value="3-OXOACYL-[ACYL-CARRIER-PROTEIN] SYNTHASE, MITOCHONDRIAL"/>
    <property type="match status" value="1"/>
</dbReference>
<keyword evidence="16" id="KW-1185">Reference proteome</keyword>
<dbReference type="PROSITE" id="PS52004">
    <property type="entry name" value="KS3_2"/>
    <property type="match status" value="1"/>
</dbReference>
<dbReference type="InterPro" id="IPR016039">
    <property type="entry name" value="Thiolase-like"/>
</dbReference>
<accession>A0ABQ2DBZ1</accession>
<evidence type="ECO:0000256" key="2">
    <source>
        <dbReference type="ARBA" id="ARBA00008467"/>
    </source>
</evidence>
<feature type="domain" description="Cyclic nucleotide-binding" evidence="13">
    <location>
        <begin position="166"/>
        <end position="217"/>
    </location>
</feature>
<name>A0ABQ2DBZ1_9DEIO</name>
<gene>
    <name evidence="15" type="ORF">GCM10008938_40990</name>
</gene>
<dbReference type="InterPro" id="IPR014031">
    <property type="entry name" value="Ketoacyl_synth_C"/>
</dbReference>
<comment type="similarity">
    <text evidence="2 11 12">Belongs to the thiolase-like superfamily. Beta-ketoacyl-ACP synthases family.</text>
</comment>
<evidence type="ECO:0000256" key="4">
    <source>
        <dbReference type="ARBA" id="ARBA00014657"/>
    </source>
</evidence>
<comment type="caution">
    <text evidence="15">The sequence shown here is derived from an EMBL/GenBank/DDBJ whole genome shotgun (WGS) entry which is preliminary data.</text>
</comment>
<organism evidence="15 16">
    <name type="scientific">Deinococcus roseus</name>
    <dbReference type="NCBI Taxonomy" id="392414"/>
    <lineage>
        <taxon>Bacteria</taxon>
        <taxon>Thermotogati</taxon>
        <taxon>Deinococcota</taxon>
        <taxon>Deinococci</taxon>
        <taxon>Deinococcales</taxon>
        <taxon>Deinococcaceae</taxon>
        <taxon>Deinococcus</taxon>
    </lineage>
</organism>
<comment type="pathway">
    <text evidence="1 11">Lipid metabolism; fatty acid biosynthesis.</text>
</comment>
<evidence type="ECO:0000256" key="11">
    <source>
        <dbReference type="PIRNR" id="PIRNR000447"/>
    </source>
</evidence>
<dbReference type="EC" id="2.3.1.179" evidence="3 11"/>
<keyword evidence="10 11" id="KW-0012">Acyltransferase</keyword>
<dbReference type="InterPro" id="IPR020841">
    <property type="entry name" value="PKS_Beta-ketoAc_synthase_dom"/>
</dbReference>
<evidence type="ECO:0000256" key="3">
    <source>
        <dbReference type="ARBA" id="ARBA00012356"/>
    </source>
</evidence>
<dbReference type="EMBL" id="BMOD01000022">
    <property type="protein sequence ID" value="GGJ50784.1"/>
    <property type="molecule type" value="Genomic_DNA"/>
</dbReference>
<dbReference type="Gene3D" id="3.40.47.10">
    <property type="match status" value="1"/>
</dbReference>
<comment type="catalytic activity">
    <reaction evidence="11">
        <text>a fatty acyl-[ACP] + malonyl-[ACP] + H(+) = a 3-oxoacyl-[ACP] + holo-[ACP] + CO2</text>
        <dbReference type="Rhea" id="RHEA:22836"/>
        <dbReference type="Rhea" id="RHEA-COMP:9623"/>
        <dbReference type="Rhea" id="RHEA-COMP:9685"/>
        <dbReference type="Rhea" id="RHEA-COMP:9916"/>
        <dbReference type="Rhea" id="RHEA-COMP:14125"/>
        <dbReference type="ChEBI" id="CHEBI:15378"/>
        <dbReference type="ChEBI" id="CHEBI:16526"/>
        <dbReference type="ChEBI" id="CHEBI:64479"/>
        <dbReference type="ChEBI" id="CHEBI:78449"/>
        <dbReference type="ChEBI" id="CHEBI:78776"/>
        <dbReference type="ChEBI" id="CHEBI:138651"/>
    </reaction>
</comment>
<keyword evidence="9 11" id="KW-0275">Fatty acid biosynthesis</keyword>
<dbReference type="NCBIfam" id="TIGR03150">
    <property type="entry name" value="fabF"/>
    <property type="match status" value="1"/>
</dbReference>
<dbReference type="PIRSF" id="PIRSF000447">
    <property type="entry name" value="KAS_II"/>
    <property type="match status" value="1"/>
</dbReference>
<dbReference type="CDD" id="cd00834">
    <property type="entry name" value="KAS_I_II"/>
    <property type="match status" value="1"/>
</dbReference>
<dbReference type="Proteomes" id="UP000632222">
    <property type="component" value="Unassembled WGS sequence"/>
</dbReference>
<sequence>MKRVVMTGVGPVTPIGVGAEAFLEGQHSGKSGVGPLTYFDGSMINSRIVGEIHLDFLKWLDPKESKRMDRFVKLAMVGAALALEDAGLKEEDVVGEHAGALIGSGIGGLESYQEAAVTFVNKGANRISPFFIPTMIANMAAGQVAMRYGLMGPSSTVVTACATGSGAIGDAFRIIQRGEADIMLTGGAEAAITGMSMGGFASMKALSTRNDAPEKASRPFTASRDGFVMGEGAGIVVLEELEHALKRGARIYAEVVGYGTSADAYHMTMPAPEGRGAALAMRRALKSAGVEPEQIGYVNAHGTSTPANDLAETQALKSVFGDHAYKLAVSSTKSQTGHLLGAAGAVEAIACAQALKYGVLPPTINYDDPDPELDLDYIPNQAREQQVEYAMSNSFAFGGQNAVLVFKRYV</sequence>
<evidence type="ECO:0000313" key="15">
    <source>
        <dbReference type="EMBL" id="GGJ50784.1"/>
    </source>
</evidence>
<protein>
    <recommendedName>
        <fullName evidence="4 11">3-oxoacyl-[acyl-carrier-protein] synthase 2</fullName>
        <ecNumber evidence="3 11">2.3.1.179</ecNumber>
    </recommendedName>
</protein>
<dbReference type="Pfam" id="PF02801">
    <property type="entry name" value="Ketoacyl-synt_C"/>
    <property type="match status" value="1"/>
</dbReference>
<dbReference type="Pfam" id="PF00109">
    <property type="entry name" value="ketoacyl-synt"/>
    <property type="match status" value="1"/>
</dbReference>
<evidence type="ECO:0000256" key="12">
    <source>
        <dbReference type="RuleBase" id="RU003694"/>
    </source>
</evidence>
<evidence type="ECO:0000256" key="6">
    <source>
        <dbReference type="ARBA" id="ARBA00022679"/>
    </source>
</evidence>
<evidence type="ECO:0000256" key="1">
    <source>
        <dbReference type="ARBA" id="ARBA00005194"/>
    </source>
</evidence>
<dbReference type="SUPFAM" id="SSF53901">
    <property type="entry name" value="Thiolase-like"/>
    <property type="match status" value="2"/>
</dbReference>
<feature type="domain" description="Ketosynthase family 3 (KS3)" evidence="14">
    <location>
        <begin position="1"/>
        <end position="408"/>
    </location>
</feature>